<comment type="caution">
    <text evidence="1">The sequence shown here is derived from an EMBL/GenBank/DDBJ whole genome shotgun (WGS) entry which is preliminary data.</text>
</comment>
<dbReference type="RefSeq" id="WP_004340654.1">
    <property type="nucleotide sequence ID" value="NZ_CALLWX010000024.1"/>
</dbReference>
<dbReference type="AlphaFoldDB" id="A0AAQ1UHN2"/>
<gene>
    <name evidence="1" type="ORF">NCTC13063_00650</name>
</gene>
<proteinExistence type="predicted"/>
<evidence type="ECO:0000313" key="2">
    <source>
        <dbReference type="Proteomes" id="UP000255283"/>
    </source>
</evidence>
<dbReference type="EMBL" id="UGTJ01000001">
    <property type="protein sequence ID" value="SUB79385.1"/>
    <property type="molecule type" value="Genomic_DNA"/>
</dbReference>
<organism evidence="1 2">
    <name type="scientific">Segatella buccae</name>
    <dbReference type="NCBI Taxonomy" id="28126"/>
    <lineage>
        <taxon>Bacteria</taxon>
        <taxon>Pseudomonadati</taxon>
        <taxon>Bacteroidota</taxon>
        <taxon>Bacteroidia</taxon>
        <taxon>Bacteroidales</taxon>
        <taxon>Prevotellaceae</taxon>
        <taxon>Segatella</taxon>
    </lineage>
</organism>
<protein>
    <submittedName>
        <fullName evidence="1">Uncharacterized protein</fullName>
    </submittedName>
</protein>
<accession>A0AAQ1UHN2</accession>
<reference evidence="1 2" key="1">
    <citation type="submission" date="2018-06" db="EMBL/GenBank/DDBJ databases">
        <authorList>
            <consortium name="Pathogen Informatics"/>
            <person name="Doyle S."/>
        </authorList>
    </citation>
    <scope>NUCLEOTIDE SEQUENCE [LARGE SCALE GENOMIC DNA]</scope>
    <source>
        <strain evidence="1 2">NCTC13063</strain>
    </source>
</reference>
<name>A0AAQ1UHN2_9BACT</name>
<sequence length="91" mass="10244">MTTNKRDLKRSINYICSDLFAECVAASLYGGSPNKENVESLLTSILVVHNDFINRVSHPEPGMPAKKYYRALIDEFNKQVGEIIDQIGNLQ</sequence>
<dbReference type="GeneID" id="93536515"/>
<evidence type="ECO:0000313" key="1">
    <source>
        <dbReference type="EMBL" id="SUB79385.1"/>
    </source>
</evidence>
<dbReference type="Proteomes" id="UP000255283">
    <property type="component" value="Unassembled WGS sequence"/>
</dbReference>